<protein>
    <submittedName>
        <fullName evidence="2">Uncharacterized protein</fullName>
    </submittedName>
</protein>
<evidence type="ECO:0000313" key="2">
    <source>
        <dbReference type="EMBL" id="KAK7757923.1"/>
    </source>
</evidence>
<reference evidence="2 3" key="1">
    <citation type="submission" date="2024-02" db="EMBL/GenBank/DDBJ databases">
        <title>De novo assembly and annotation of 12 fungi associated with fruit tree decline syndrome in Ontario, Canada.</title>
        <authorList>
            <person name="Sulman M."/>
            <person name="Ellouze W."/>
            <person name="Ilyukhin E."/>
        </authorList>
    </citation>
    <scope>NUCLEOTIDE SEQUENCE [LARGE SCALE GENOMIC DNA]</scope>
    <source>
        <strain evidence="2 3">M11/M66-122</strain>
    </source>
</reference>
<dbReference type="EMBL" id="JAKJXP020000001">
    <property type="protein sequence ID" value="KAK7757923.1"/>
    <property type="molecule type" value="Genomic_DNA"/>
</dbReference>
<feature type="compositionally biased region" description="Low complexity" evidence="1">
    <location>
        <begin position="245"/>
        <end position="270"/>
    </location>
</feature>
<feature type="compositionally biased region" description="Basic and acidic residues" evidence="1">
    <location>
        <begin position="316"/>
        <end position="328"/>
    </location>
</feature>
<dbReference type="AlphaFoldDB" id="A0AAN9YSZ5"/>
<feature type="compositionally biased region" description="Gly residues" evidence="1">
    <location>
        <begin position="352"/>
        <end position="364"/>
    </location>
</feature>
<proteinExistence type="predicted"/>
<feature type="compositionally biased region" description="Basic and acidic residues" evidence="1">
    <location>
        <begin position="16"/>
        <end position="34"/>
    </location>
</feature>
<gene>
    <name evidence="2" type="ORF">SLS62_000301</name>
</gene>
<feature type="compositionally biased region" description="Low complexity" evidence="1">
    <location>
        <begin position="38"/>
        <end position="51"/>
    </location>
</feature>
<name>A0AAN9YSZ5_9PEZI</name>
<feature type="compositionally biased region" description="Low complexity" evidence="1">
    <location>
        <begin position="336"/>
        <end position="351"/>
    </location>
</feature>
<evidence type="ECO:0000256" key="1">
    <source>
        <dbReference type="SAM" id="MobiDB-lite"/>
    </source>
</evidence>
<dbReference type="Proteomes" id="UP001320420">
    <property type="component" value="Unassembled WGS sequence"/>
</dbReference>
<feature type="compositionally biased region" description="Low complexity" evidence="1">
    <location>
        <begin position="58"/>
        <end position="79"/>
    </location>
</feature>
<feature type="region of interest" description="Disordered" evidence="1">
    <location>
        <begin position="245"/>
        <end position="364"/>
    </location>
</feature>
<accession>A0AAN9YSZ5</accession>
<feature type="compositionally biased region" description="Basic and acidic residues" evidence="1">
    <location>
        <begin position="274"/>
        <end position="306"/>
    </location>
</feature>
<evidence type="ECO:0000313" key="3">
    <source>
        <dbReference type="Proteomes" id="UP001320420"/>
    </source>
</evidence>
<sequence length="364" mass="41454">MGWWDSLWPSSSSAEDPLRKLDPKLREFLEKESPIKYTTTQQPQQQQQQQPKQPPKPQSQTPAQAETTTTTPAVPAASQFQDGRYAHLWKTYRPLAEVEAETKSDHERLMDVLEGYKERRSQIGRAALENCALEQVDWRSCMSNPSMAERMTMCRTQVRKFERCYMMQTVRTLTKCPARPGKQRFLKALGYLSTLDRSPEVEEEIQLHADKLYHQLMEREAEIEQAKAEGRPLPKFSPLLSTATAAATETTPVKKPTTQQQQEPEFELTPDQQETLRNKLEKTPEEDRPAEEAALRGEWRARREVASRVQTLWTQQERERRERKERGEQTTWDRLAGAFSSTSGSGSSGNTASGGGAGEAAGKK</sequence>
<comment type="caution">
    <text evidence="2">The sequence shown here is derived from an EMBL/GenBank/DDBJ whole genome shotgun (WGS) entry which is preliminary data.</text>
</comment>
<feature type="region of interest" description="Disordered" evidence="1">
    <location>
        <begin position="1"/>
        <end position="79"/>
    </location>
</feature>
<organism evidence="2 3">
    <name type="scientific">Diatrype stigma</name>
    <dbReference type="NCBI Taxonomy" id="117547"/>
    <lineage>
        <taxon>Eukaryota</taxon>
        <taxon>Fungi</taxon>
        <taxon>Dikarya</taxon>
        <taxon>Ascomycota</taxon>
        <taxon>Pezizomycotina</taxon>
        <taxon>Sordariomycetes</taxon>
        <taxon>Xylariomycetidae</taxon>
        <taxon>Xylariales</taxon>
        <taxon>Diatrypaceae</taxon>
        <taxon>Diatrype</taxon>
    </lineage>
</organism>
<keyword evidence="3" id="KW-1185">Reference proteome</keyword>